<keyword evidence="2 8" id="KW-0732">Signal</keyword>
<evidence type="ECO:0000256" key="7">
    <source>
        <dbReference type="PIRSR" id="PIRSR002854-1"/>
    </source>
</evidence>
<dbReference type="Gene3D" id="3.40.190.10">
    <property type="entry name" value="Periplasmic binding protein-like II"/>
    <property type="match status" value="2"/>
</dbReference>
<dbReference type="PATRIC" id="fig|1216932.3.peg.286"/>
<sequence>MKKKILATVLIAILSISLTACGKKENDDENKIVIGAVLTPHSEILEQVKPKLKEEGIDLEIKVFDDSSQLNPALKDGEIDANYFQHKQYLDSVADEKGFDFEVAGNIHVEPIGLYSDKIKSLDELKDGDTIVVPEDASNEYRAFLLLEKYNVIKLKSTASNKTATVNDIEENPKHLVFKELDGYQIPRSLQDVTAAIINTNVALQSDIDTSKTIIKEGSDSPYANIIAVRKGDKDKEKIKKLVEALQSDDIKKFIEEKYNGAVIPAF</sequence>
<dbReference type="PROSITE" id="PS51257">
    <property type="entry name" value="PROKAR_LIPOPROTEIN"/>
    <property type="match status" value="1"/>
</dbReference>
<dbReference type="PANTHER" id="PTHR30429:SF0">
    <property type="entry name" value="METHIONINE-BINDING LIPOPROTEIN METQ"/>
    <property type="match status" value="1"/>
</dbReference>
<gene>
    <name evidence="9" type="ORF">CM240_0306</name>
</gene>
<feature type="chain" id="PRO_5038703909" description="Lipoprotein" evidence="8">
    <location>
        <begin position="21"/>
        <end position="267"/>
    </location>
</feature>
<reference evidence="9 10" key="1">
    <citation type="submission" date="2013-11" db="EMBL/GenBank/DDBJ databases">
        <title>Complete genome sequence of Clostridum sp. M2/40.</title>
        <authorList>
            <person name="Wibberg D."/>
            <person name="Puehler A."/>
            <person name="Schlueter A."/>
        </authorList>
    </citation>
    <scope>NUCLEOTIDE SEQUENCE [LARGE SCALE GENOMIC DNA]</scope>
    <source>
        <strain evidence="10">M2/40</strain>
    </source>
</reference>
<proteinExistence type="inferred from homology"/>
<dbReference type="SUPFAM" id="SSF53850">
    <property type="entry name" value="Periplasmic binding protein-like II"/>
    <property type="match status" value="1"/>
</dbReference>
<evidence type="ECO:0000256" key="8">
    <source>
        <dbReference type="SAM" id="SignalP"/>
    </source>
</evidence>
<dbReference type="EMBL" id="HG917868">
    <property type="protein sequence ID" value="CDM67473.1"/>
    <property type="molecule type" value="Genomic_DNA"/>
</dbReference>
<dbReference type="Pfam" id="PF03180">
    <property type="entry name" value="Lipoprotein_9"/>
    <property type="match status" value="1"/>
</dbReference>
<evidence type="ECO:0000256" key="3">
    <source>
        <dbReference type="ARBA" id="ARBA00023136"/>
    </source>
</evidence>
<evidence type="ECO:0000256" key="2">
    <source>
        <dbReference type="ARBA" id="ARBA00022729"/>
    </source>
</evidence>
<dbReference type="AlphaFoldDB" id="W6RT91"/>
<dbReference type="HOGENOM" id="CLU_067080_0_0_9"/>
<keyword evidence="5 6" id="KW-0449">Lipoprotein</keyword>
<keyword evidence="4" id="KW-0564">Palmitate</keyword>
<comment type="similarity">
    <text evidence="6">Belongs to the nlpA lipoprotein family.</text>
</comment>
<evidence type="ECO:0000256" key="6">
    <source>
        <dbReference type="PIRNR" id="PIRNR002854"/>
    </source>
</evidence>
<dbReference type="GO" id="GO:0016020">
    <property type="term" value="C:membrane"/>
    <property type="evidence" value="ECO:0007669"/>
    <property type="project" value="UniProtKB-SubCell"/>
</dbReference>
<dbReference type="InterPro" id="IPR004872">
    <property type="entry name" value="Lipoprotein_NlpA"/>
</dbReference>
<dbReference type="PIRSF" id="PIRSF002854">
    <property type="entry name" value="MetQ"/>
    <property type="match status" value="1"/>
</dbReference>
<evidence type="ECO:0000256" key="1">
    <source>
        <dbReference type="ARBA" id="ARBA00004635"/>
    </source>
</evidence>
<evidence type="ECO:0000256" key="4">
    <source>
        <dbReference type="ARBA" id="ARBA00023139"/>
    </source>
</evidence>
<evidence type="ECO:0000256" key="5">
    <source>
        <dbReference type="ARBA" id="ARBA00023288"/>
    </source>
</evidence>
<keyword evidence="3" id="KW-0472">Membrane</keyword>
<evidence type="ECO:0000313" key="9">
    <source>
        <dbReference type="EMBL" id="CDM67473.1"/>
    </source>
</evidence>
<dbReference type="PANTHER" id="PTHR30429">
    <property type="entry name" value="D-METHIONINE-BINDING LIPOPROTEIN METQ"/>
    <property type="match status" value="1"/>
</dbReference>
<dbReference type="OrthoDB" id="9812878at2"/>
<feature type="signal peptide" evidence="8">
    <location>
        <begin position="1"/>
        <end position="20"/>
    </location>
</feature>
<protein>
    <recommendedName>
        <fullName evidence="6">Lipoprotein</fullName>
    </recommendedName>
</protein>
<name>W6RT91_9CLOT</name>
<dbReference type="STRING" id="1216932.CM240_0306"/>
<dbReference type="KEGG" id="clt:CM240_0306"/>
<organism evidence="9 10">
    <name type="scientific">Clostridium bornimense</name>
    <dbReference type="NCBI Taxonomy" id="1216932"/>
    <lineage>
        <taxon>Bacteria</taxon>
        <taxon>Bacillati</taxon>
        <taxon>Bacillota</taxon>
        <taxon>Clostridia</taxon>
        <taxon>Eubacteriales</taxon>
        <taxon>Clostridiaceae</taxon>
        <taxon>Clostridium</taxon>
    </lineage>
</organism>
<feature type="lipid moiety-binding region" description="S-diacylglycerol cysteine" evidence="7">
    <location>
        <position position="21"/>
    </location>
</feature>
<dbReference type="Proteomes" id="UP000019426">
    <property type="component" value="Chromosome M2/40_rep1"/>
</dbReference>
<comment type="subcellular location">
    <subcellularLocation>
        <location evidence="1">Membrane</location>
        <topology evidence="1">Lipid-anchor</topology>
    </subcellularLocation>
</comment>
<dbReference type="RefSeq" id="WP_044035921.1">
    <property type="nucleotide sequence ID" value="NZ_HG917868.1"/>
</dbReference>
<evidence type="ECO:0000313" key="10">
    <source>
        <dbReference type="Proteomes" id="UP000019426"/>
    </source>
</evidence>
<accession>W6RT91</accession>
<keyword evidence="10" id="KW-1185">Reference proteome</keyword>
<dbReference type="eggNOG" id="COG1464">
    <property type="taxonomic scope" value="Bacteria"/>
</dbReference>